<dbReference type="EMBL" id="CP003537">
    <property type="protein sequence ID" value="AGH96151.1"/>
    <property type="molecule type" value="Genomic_DNA"/>
</dbReference>
<evidence type="ECO:0000313" key="1">
    <source>
        <dbReference type="EMBL" id="AGH96151.1"/>
    </source>
</evidence>
<reference evidence="1 2" key="1">
    <citation type="journal article" date="2013" name="ISME J.">
        <title>By their genes ye shall know them: genomic signatures of predatory bacteria.</title>
        <authorList>
            <person name="Pasternak Z."/>
            <person name="Pietrokovski S."/>
            <person name="Rotem O."/>
            <person name="Gophna U."/>
            <person name="Lurie-Weinberger M.N."/>
            <person name="Jurkevitch E."/>
        </authorList>
    </citation>
    <scope>NUCLEOTIDE SEQUENCE [LARGE SCALE GENOMIC DNA]</scope>
    <source>
        <strain evidence="1 2">JSS</strain>
    </source>
</reference>
<accession>M4VDN6</accession>
<organism evidence="1 2">
    <name type="scientific">Pseudobdellovibrio exovorus JSS</name>
    <dbReference type="NCBI Taxonomy" id="1184267"/>
    <lineage>
        <taxon>Bacteria</taxon>
        <taxon>Pseudomonadati</taxon>
        <taxon>Bdellovibrionota</taxon>
        <taxon>Bdellovibrionia</taxon>
        <taxon>Bdellovibrionales</taxon>
        <taxon>Pseudobdellovibrionaceae</taxon>
        <taxon>Pseudobdellovibrio</taxon>
    </lineage>
</organism>
<dbReference type="PATRIC" id="fig|1184267.3.peg.1960"/>
<dbReference type="STRING" id="1184267.A11Q_1935"/>
<dbReference type="eggNOG" id="ENOG5032J77">
    <property type="taxonomic scope" value="Bacteria"/>
</dbReference>
<dbReference type="KEGG" id="bex:A11Q_1935"/>
<dbReference type="HOGENOM" id="CLU_174583_0_0_7"/>
<sequence>MSYVYDLSMQSRAEKRTKASKRIGSSIRKDAIHPADYNRYKLPYACEDCSHFKSENESCTLGMPTEQHLRRNQKRSYELSGKVALCRLQEID</sequence>
<keyword evidence="2" id="KW-1185">Reference proteome</keyword>
<proteinExistence type="predicted"/>
<name>M4VDN6_9BACT</name>
<dbReference type="AlphaFoldDB" id="M4VDN6"/>
<gene>
    <name evidence="1" type="ORF">A11Q_1935</name>
</gene>
<dbReference type="Proteomes" id="UP000012040">
    <property type="component" value="Chromosome"/>
</dbReference>
<protein>
    <submittedName>
        <fullName evidence="1">Uncharacterized protein</fullName>
    </submittedName>
</protein>
<evidence type="ECO:0000313" key="2">
    <source>
        <dbReference type="Proteomes" id="UP000012040"/>
    </source>
</evidence>